<dbReference type="InterPro" id="IPR013818">
    <property type="entry name" value="Lipase"/>
</dbReference>
<keyword evidence="7" id="KW-1185">Reference proteome</keyword>
<reference evidence="6" key="1">
    <citation type="submission" date="2020-06" db="EMBL/GenBank/DDBJ databases">
        <title>Draft genome of Bugula neritina, a colonial animal packing powerful symbionts and potential medicines.</title>
        <authorList>
            <person name="Rayko M."/>
        </authorList>
    </citation>
    <scope>NUCLEOTIDE SEQUENCE [LARGE SCALE GENOMIC DNA]</scope>
    <source>
        <strain evidence="6">Kwan_BN1</strain>
    </source>
</reference>
<organism evidence="6 7">
    <name type="scientific">Bugula neritina</name>
    <name type="common">Brown bryozoan</name>
    <name type="synonym">Sertularia neritina</name>
    <dbReference type="NCBI Taxonomy" id="10212"/>
    <lineage>
        <taxon>Eukaryota</taxon>
        <taxon>Metazoa</taxon>
        <taxon>Spiralia</taxon>
        <taxon>Lophotrochozoa</taxon>
        <taxon>Bryozoa</taxon>
        <taxon>Gymnolaemata</taxon>
        <taxon>Cheilostomatida</taxon>
        <taxon>Flustrina</taxon>
        <taxon>Buguloidea</taxon>
        <taxon>Bugulidae</taxon>
        <taxon>Bugula</taxon>
    </lineage>
</organism>
<dbReference type="GO" id="GO:0016298">
    <property type="term" value="F:lipase activity"/>
    <property type="evidence" value="ECO:0007669"/>
    <property type="project" value="InterPro"/>
</dbReference>
<dbReference type="PANTHER" id="PTHR11610">
    <property type="entry name" value="LIPASE"/>
    <property type="match status" value="1"/>
</dbReference>
<evidence type="ECO:0000256" key="2">
    <source>
        <dbReference type="ARBA" id="ARBA00010701"/>
    </source>
</evidence>
<gene>
    <name evidence="6" type="ORF">EB796_006925</name>
</gene>
<feature type="domain" description="Lipase" evidence="5">
    <location>
        <begin position="2"/>
        <end position="234"/>
    </location>
</feature>
<evidence type="ECO:0000313" key="6">
    <source>
        <dbReference type="EMBL" id="KAF6034773.1"/>
    </source>
</evidence>
<dbReference type="Proteomes" id="UP000593567">
    <property type="component" value="Unassembled WGS sequence"/>
</dbReference>
<protein>
    <recommendedName>
        <fullName evidence="5">Lipase domain-containing protein</fullName>
    </recommendedName>
</protein>
<comment type="subcellular location">
    <subcellularLocation>
        <location evidence="1">Secreted</location>
    </subcellularLocation>
</comment>
<proteinExistence type="inferred from homology"/>
<dbReference type="Pfam" id="PF00151">
    <property type="entry name" value="Lipase"/>
    <property type="match status" value="1"/>
</dbReference>
<name>A0A7J7K955_BUGNE</name>
<dbReference type="OrthoDB" id="199913at2759"/>
<dbReference type="Gene3D" id="3.40.50.1820">
    <property type="entry name" value="alpha/beta hydrolase"/>
    <property type="match status" value="1"/>
</dbReference>
<dbReference type="GO" id="GO:0005615">
    <property type="term" value="C:extracellular space"/>
    <property type="evidence" value="ECO:0007669"/>
    <property type="project" value="TreeGrafter"/>
</dbReference>
<comment type="similarity">
    <text evidence="2 4">Belongs to the AB hydrolase superfamily. Lipase family.</text>
</comment>
<evidence type="ECO:0000259" key="5">
    <source>
        <dbReference type="Pfam" id="PF00151"/>
    </source>
</evidence>
<dbReference type="PRINTS" id="PR00821">
    <property type="entry name" value="TAGLIPASE"/>
</dbReference>
<dbReference type="CDD" id="cd00707">
    <property type="entry name" value="Pancreat_lipase_like"/>
    <property type="match status" value="1"/>
</dbReference>
<comment type="caution">
    <text evidence="6">The sequence shown here is derived from an EMBL/GenBank/DDBJ whole genome shotgun (WGS) entry which is preliminary data.</text>
</comment>
<dbReference type="EMBL" id="VXIV02000999">
    <property type="protein sequence ID" value="KAF6034773.1"/>
    <property type="molecule type" value="Genomic_DNA"/>
</dbReference>
<evidence type="ECO:0000256" key="4">
    <source>
        <dbReference type="RuleBase" id="RU004262"/>
    </source>
</evidence>
<accession>A0A7J7K955</accession>
<sequence length="294" mass="31874">MNVIAVDWRNGAGFPYTQATANIRVVAAELTKLIEFLMAENPSMKSEDIHMIGHSLGAHCAGEVGTKIKRIGRISGLDPAEPYFEGAVEAVRLEPRDAEFVDIIHTDGSAFLNSLGMGYRSSIGHVDFYPNGGAEQPGCEKTVLSRLTSSAASGLTSGTEGLKNTFACSHNKAYDYFTESINSDCPFLAYPCQSYDKFTAAQCLDCSNGKCGFMGYHAPESSARGDFYLLTNQKGQSPQCNFHYKVSVAAGVSTDNAYGIINVKIIDDTNTTYGPFPMTAYVFIGIVDNSEYRF</sequence>
<dbReference type="GO" id="GO:0016042">
    <property type="term" value="P:lipid catabolic process"/>
    <property type="evidence" value="ECO:0007669"/>
    <property type="project" value="TreeGrafter"/>
</dbReference>
<dbReference type="PANTHER" id="PTHR11610:SF181">
    <property type="entry name" value="INACTIVE PANCREATIC LIPASE-RELATED PROTEIN 1-LIKE"/>
    <property type="match status" value="1"/>
</dbReference>
<dbReference type="SUPFAM" id="SSF53474">
    <property type="entry name" value="alpha/beta-Hydrolases"/>
    <property type="match status" value="1"/>
</dbReference>
<dbReference type="AlphaFoldDB" id="A0A7J7K955"/>
<evidence type="ECO:0000256" key="1">
    <source>
        <dbReference type="ARBA" id="ARBA00004613"/>
    </source>
</evidence>
<dbReference type="InterPro" id="IPR033906">
    <property type="entry name" value="Lipase_N"/>
</dbReference>
<dbReference type="InterPro" id="IPR000734">
    <property type="entry name" value="TAG_lipase"/>
</dbReference>
<evidence type="ECO:0000256" key="3">
    <source>
        <dbReference type="ARBA" id="ARBA00022525"/>
    </source>
</evidence>
<evidence type="ECO:0000313" key="7">
    <source>
        <dbReference type="Proteomes" id="UP000593567"/>
    </source>
</evidence>
<keyword evidence="3" id="KW-0964">Secreted</keyword>
<dbReference type="InterPro" id="IPR029058">
    <property type="entry name" value="AB_hydrolase_fold"/>
</dbReference>